<sequence length="90" mass="10032">MEGVRNCIYKLEPDLEDGVYAVVDMDDNADVAASNEGDIAVDMDTDCDDYTQDEDEVHDDEKTDGTMENDWQDLVVQECEGAQHDAVPDD</sequence>
<accession>W1NLH2</accession>
<dbReference type="Proteomes" id="UP000017836">
    <property type="component" value="Unassembled WGS sequence"/>
</dbReference>
<proteinExistence type="predicted"/>
<evidence type="ECO:0000256" key="1">
    <source>
        <dbReference type="SAM" id="MobiDB-lite"/>
    </source>
</evidence>
<dbReference type="HOGENOM" id="CLU_167293_1_0_1"/>
<feature type="compositionally biased region" description="Acidic residues" evidence="1">
    <location>
        <begin position="46"/>
        <end position="58"/>
    </location>
</feature>
<dbReference type="AlphaFoldDB" id="W1NLH2"/>
<evidence type="ECO:0000313" key="2">
    <source>
        <dbReference type="EMBL" id="ERM96336.1"/>
    </source>
</evidence>
<name>W1NLH2_AMBTC</name>
<feature type="region of interest" description="Disordered" evidence="1">
    <location>
        <begin position="46"/>
        <end position="70"/>
    </location>
</feature>
<keyword evidence="3" id="KW-1185">Reference proteome</keyword>
<dbReference type="EMBL" id="KI397142">
    <property type="protein sequence ID" value="ERM96336.1"/>
    <property type="molecule type" value="Genomic_DNA"/>
</dbReference>
<evidence type="ECO:0000313" key="3">
    <source>
        <dbReference type="Proteomes" id="UP000017836"/>
    </source>
</evidence>
<organism evidence="2 3">
    <name type="scientific">Amborella trichopoda</name>
    <dbReference type="NCBI Taxonomy" id="13333"/>
    <lineage>
        <taxon>Eukaryota</taxon>
        <taxon>Viridiplantae</taxon>
        <taxon>Streptophyta</taxon>
        <taxon>Embryophyta</taxon>
        <taxon>Tracheophyta</taxon>
        <taxon>Spermatophyta</taxon>
        <taxon>Magnoliopsida</taxon>
        <taxon>Amborellales</taxon>
        <taxon>Amborellaceae</taxon>
        <taxon>Amborella</taxon>
    </lineage>
</organism>
<reference evidence="3" key="1">
    <citation type="journal article" date="2013" name="Science">
        <title>The Amborella genome and the evolution of flowering plants.</title>
        <authorList>
            <consortium name="Amborella Genome Project"/>
        </authorList>
    </citation>
    <scope>NUCLEOTIDE SEQUENCE [LARGE SCALE GENOMIC DNA]</scope>
</reference>
<protein>
    <submittedName>
        <fullName evidence="2">Uncharacterized protein</fullName>
    </submittedName>
</protein>
<gene>
    <name evidence="2" type="ORF">AMTR_s00001p00208910</name>
</gene>
<dbReference type="Gramene" id="ERM96336">
    <property type="protein sequence ID" value="ERM96336"/>
    <property type="gene ID" value="AMTR_s00001p00208910"/>
</dbReference>